<dbReference type="InterPro" id="IPR018060">
    <property type="entry name" value="HTH_AraC"/>
</dbReference>
<comment type="caution">
    <text evidence="5">The sequence shown here is derived from an EMBL/GenBank/DDBJ whole genome shotgun (WGS) entry which is preliminary data.</text>
</comment>
<dbReference type="Gene3D" id="2.60.120.10">
    <property type="entry name" value="Jelly Rolls"/>
    <property type="match status" value="1"/>
</dbReference>
<evidence type="ECO:0000259" key="4">
    <source>
        <dbReference type="PROSITE" id="PS01124"/>
    </source>
</evidence>
<dbReference type="InterPro" id="IPR014710">
    <property type="entry name" value="RmlC-like_jellyroll"/>
</dbReference>
<dbReference type="SMART" id="SM00342">
    <property type="entry name" value="HTH_ARAC"/>
    <property type="match status" value="1"/>
</dbReference>
<keyword evidence="6" id="KW-1185">Reference proteome</keyword>
<keyword evidence="1" id="KW-0805">Transcription regulation</keyword>
<dbReference type="InterPro" id="IPR018062">
    <property type="entry name" value="HTH_AraC-typ_CS"/>
</dbReference>
<protein>
    <submittedName>
        <fullName evidence="5">Helix-turn-helix domain-containing protein</fullName>
    </submittedName>
</protein>
<evidence type="ECO:0000313" key="5">
    <source>
        <dbReference type="EMBL" id="MEX6689538.1"/>
    </source>
</evidence>
<evidence type="ECO:0000256" key="2">
    <source>
        <dbReference type="ARBA" id="ARBA00023125"/>
    </source>
</evidence>
<organism evidence="5 6">
    <name type="scientific">Danxiaibacter flavus</name>
    <dbReference type="NCBI Taxonomy" id="3049108"/>
    <lineage>
        <taxon>Bacteria</taxon>
        <taxon>Pseudomonadati</taxon>
        <taxon>Bacteroidota</taxon>
        <taxon>Chitinophagia</taxon>
        <taxon>Chitinophagales</taxon>
        <taxon>Chitinophagaceae</taxon>
        <taxon>Danxiaibacter</taxon>
    </lineage>
</organism>
<dbReference type="InterPro" id="IPR011051">
    <property type="entry name" value="RmlC_Cupin_sf"/>
</dbReference>
<dbReference type="EMBL" id="JAULBC010000006">
    <property type="protein sequence ID" value="MEX6689538.1"/>
    <property type="molecule type" value="Genomic_DNA"/>
</dbReference>
<feature type="domain" description="HTH araC/xylS-type" evidence="4">
    <location>
        <begin position="188"/>
        <end position="286"/>
    </location>
</feature>
<gene>
    <name evidence="5" type="ORF">QTN47_18665</name>
</gene>
<name>A0ABV3ZLU1_9BACT</name>
<evidence type="ECO:0000256" key="3">
    <source>
        <dbReference type="ARBA" id="ARBA00023163"/>
    </source>
</evidence>
<dbReference type="PROSITE" id="PS01124">
    <property type="entry name" value="HTH_ARAC_FAMILY_2"/>
    <property type="match status" value="1"/>
</dbReference>
<accession>A0ABV3ZLU1</accession>
<dbReference type="PANTHER" id="PTHR43280:SF27">
    <property type="entry name" value="TRANSCRIPTIONAL REGULATOR MTLR"/>
    <property type="match status" value="1"/>
</dbReference>
<dbReference type="PANTHER" id="PTHR43280">
    <property type="entry name" value="ARAC-FAMILY TRANSCRIPTIONAL REGULATOR"/>
    <property type="match status" value="1"/>
</dbReference>
<keyword evidence="3" id="KW-0804">Transcription</keyword>
<evidence type="ECO:0000313" key="6">
    <source>
        <dbReference type="Proteomes" id="UP001560573"/>
    </source>
</evidence>
<proteinExistence type="predicted"/>
<reference evidence="5 6" key="1">
    <citation type="submission" date="2023-07" db="EMBL/GenBank/DDBJ databases">
        <authorList>
            <person name="Lian W.-H."/>
        </authorList>
    </citation>
    <scope>NUCLEOTIDE SEQUENCE [LARGE SCALE GENOMIC DNA]</scope>
    <source>
        <strain evidence="5 6">SYSU DXS3180</strain>
    </source>
</reference>
<evidence type="ECO:0000256" key="1">
    <source>
        <dbReference type="ARBA" id="ARBA00023015"/>
    </source>
</evidence>
<dbReference type="Pfam" id="PF12833">
    <property type="entry name" value="HTH_18"/>
    <property type="match status" value="1"/>
</dbReference>
<dbReference type="InterPro" id="IPR009057">
    <property type="entry name" value="Homeodomain-like_sf"/>
</dbReference>
<dbReference type="Gene3D" id="1.10.10.60">
    <property type="entry name" value="Homeodomain-like"/>
    <property type="match status" value="2"/>
</dbReference>
<keyword evidence="2" id="KW-0238">DNA-binding</keyword>
<dbReference type="PROSITE" id="PS00041">
    <property type="entry name" value="HTH_ARAC_FAMILY_1"/>
    <property type="match status" value="1"/>
</dbReference>
<dbReference type="Proteomes" id="UP001560573">
    <property type="component" value="Unassembled WGS sequence"/>
</dbReference>
<sequence length="294" mass="33885">MKPVFAKIPEDLKEVFAVRVTNLPYFSTEFHFHHECQLVYVVESEGKRIIGDSVETFTNDEVILLGSDIPHVWCNDSKYFDKDQQEKSAHSIAIFFDPEKLIELLSHFGSVKKLESLLKNAGRGISFQGKTKEKIKELITTLKEQENLSRLITLLKIFEVAIQTDEYHLLASSGYVNTYHAKDNDRMDKVFKYVFNNFTRDIQLEHIAELANMNKQSFCRYFKSRTQKTFIEFLNEIRIAHACKLIAEGENHIAGIAYNCGYNSLSNFNRFFKEIKGISPKAYSKQISLSAPGE</sequence>
<dbReference type="SUPFAM" id="SSF46689">
    <property type="entry name" value="Homeodomain-like"/>
    <property type="match status" value="2"/>
</dbReference>
<dbReference type="RefSeq" id="WP_369330945.1">
    <property type="nucleotide sequence ID" value="NZ_JAULBC010000006.1"/>
</dbReference>
<dbReference type="SUPFAM" id="SSF51182">
    <property type="entry name" value="RmlC-like cupins"/>
    <property type="match status" value="1"/>
</dbReference>